<gene>
    <name evidence="1" type="ORF">CR203_06775</name>
</gene>
<evidence type="ECO:0000313" key="1">
    <source>
        <dbReference type="EMBL" id="RKL68185.1"/>
    </source>
</evidence>
<dbReference type="Proteomes" id="UP000281498">
    <property type="component" value="Unassembled WGS sequence"/>
</dbReference>
<keyword evidence="1" id="KW-0808">Transferase</keyword>
<dbReference type="AlphaFoldDB" id="A0A3A9KK65"/>
<dbReference type="Gene3D" id="3.40.50.1820">
    <property type="entry name" value="alpha/beta hydrolase"/>
    <property type="match status" value="1"/>
</dbReference>
<sequence>MIDKLKKVSVDYAQLTDSIFPNYNEPIVLEVVKDSVKFEFLIRLNKESDRTIVFGSGAYDATSELKPPIFHRHKWIEHFNENLIYYNDPTLYLGQMNMGWGIGNEQSHYIEDIASILQTILSMAKLKPSKTLLYGSSAGGFMSLMLGTLLKDTTALVNNPQTIVWNYYKGHVNTAFNFSFPSLTRDEVVHSYKSRLSVIEFFNKHQYIPKIKYLQNTSSQRDLNNHLNEFILGLEKLEDSWFAGDVDILLYSDKSLNHSPLRLSESLVRIRKAVSEL</sequence>
<dbReference type="InterPro" id="IPR029058">
    <property type="entry name" value="AB_hydrolase_fold"/>
</dbReference>
<dbReference type="RefSeq" id="WP_110938525.1">
    <property type="nucleotide sequence ID" value="NZ_KZ614147.1"/>
</dbReference>
<keyword evidence="2" id="KW-1185">Reference proteome</keyword>
<evidence type="ECO:0000313" key="2">
    <source>
        <dbReference type="Proteomes" id="UP000281498"/>
    </source>
</evidence>
<organism evidence="1 2">
    <name type="scientific">Salipaludibacillus neizhouensis</name>
    <dbReference type="NCBI Taxonomy" id="885475"/>
    <lineage>
        <taxon>Bacteria</taxon>
        <taxon>Bacillati</taxon>
        <taxon>Bacillota</taxon>
        <taxon>Bacilli</taxon>
        <taxon>Bacillales</taxon>
        <taxon>Bacillaceae</taxon>
    </lineage>
</organism>
<dbReference type="OrthoDB" id="7335480at2"/>
<dbReference type="GO" id="GO:0016740">
    <property type="term" value="F:transferase activity"/>
    <property type="evidence" value="ECO:0007669"/>
    <property type="project" value="UniProtKB-KW"/>
</dbReference>
<dbReference type="SUPFAM" id="SSF53474">
    <property type="entry name" value="alpha/beta-Hydrolases"/>
    <property type="match status" value="1"/>
</dbReference>
<name>A0A3A9KK65_9BACI</name>
<protein>
    <submittedName>
        <fullName evidence="1">Glycosyl transferase family 2</fullName>
    </submittedName>
</protein>
<accession>A0A3A9KK65</accession>
<reference evidence="1 2" key="1">
    <citation type="submission" date="2017-10" db="EMBL/GenBank/DDBJ databases">
        <title>Bacillus sp. nov., a halophilic bacterium isolated from a Keqin Lake.</title>
        <authorList>
            <person name="Wang H."/>
        </authorList>
    </citation>
    <scope>NUCLEOTIDE SEQUENCE [LARGE SCALE GENOMIC DNA]</scope>
    <source>
        <strain evidence="1 2">KCTC 13187</strain>
    </source>
</reference>
<comment type="caution">
    <text evidence="1">The sequence shown here is derived from an EMBL/GenBank/DDBJ whole genome shotgun (WGS) entry which is preliminary data.</text>
</comment>
<dbReference type="EMBL" id="PDOE01000002">
    <property type="protein sequence ID" value="RKL68185.1"/>
    <property type="molecule type" value="Genomic_DNA"/>
</dbReference>
<proteinExistence type="predicted"/>